<accession>A0AA38XT69</accession>
<feature type="compositionally biased region" description="Basic residues" evidence="1">
    <location>
        <begin position="1"/>
        <end position="11"/>
    </location>
</feature>
<dbReference type="EMBL" id="JAPDRN010000116">
    <property type="protein sequence ID" value="KAJ9621158.1"/>
    <property type="molecule type" value="Genomic_DNA"/>
</dbReference>
<name>A0AA38XT69_9EURO</name>
<dbReference type="AlphaFoldDB" id="A0AA38XT69"/>
<sequence>MSTARRARAARRSPSSTFASQASRPASGSLPRRMRRRRHLLRPGRRHQKPHGSLPAQRSLRDVRPQLIPPLHGHRIPELLVCQLMGDNAGNVGQVTPAPVGNYGKKVAAQIEARQGGGWLLAVEYVEPGSGDDELRRAQVQLEKGRLSTALPRRGHSDEDSKLTNGISKSYKSFVNLVEWQS</sequence>
<evidence type="ECO:0000256" key="1">
    <source>
        <dbReference type="SAM" id="MobiDB-lite"/>
    </source>
</evidence>
<keyword evidence="3" id="KW-1185">Reference proteome</keyword>
<dbReference type="Proteomes" id="UP001172681">
    <property type="component" value="Unassembled WGS sequence"/>
</dbReference>
<reference evidence="2" key="1">
    <citation type="submission" date="2022-10" db="EMBL/GenBank/DDBJ databases">
        <title>Culturing micro-colonial fungi from biological soil crusts in the Mojave desert and describing Neophaeococcomyces mojavensis, and introducing the new genera and species Taxawa tesnikishii.</title>
        <authorList>
            <person name="Kurbessoian T."/>
            <person name="Stajich J.E."/>
        </authorList>
    </citation>
    <scope>NUCLEOTIDE SEQUENCE</scope>
    <source>
        <strain evidence="2">TK_35</strain>
    </source>
</reference>
<comment type="caution">
    <text evidence="2">The sequence shown here is derived from an EMBL/GenBank/DDBJ whole genome shotgun (WGS) entry which is preliminary data.</text>
</comment>
<gene>
    <name evidence="2" type="ORF">H2204_011985</name>
</gene>
<feature type="compositionally biased region" description="Basic residues" evidence="1">
    <location>
        <begin position="32"/>
        <end position="50"/>
    </location>
</feature>
<proteinExistence type="predicted"/>
<evidence type="ECO:0000313" key="2">
    <source>
        <dbReference type="EMBL" id="KAJ9621158.1"/>
    </source>
</evidence>
<organism evidence="2 3">
    <name type="scientific">Knufia peltigerae</name>
    <dbReference type="NCBI Taxonomy" id="1002370"/>
    <lineage>
        <taxon>Eukaryota</taxon>
        <taxon>Fungi</taxon>
        <taxon>Dikarya</taxon>
        <taxon>Ascomycota</taxon>
        <taxon>Pezizomycotina</taxon>
        <taxon>Eurotiomycetes</taxon>
        <taxon>Chaetothyriomycetidae</taxon>
        <taxon>Chaetothyriales</taxon>
        <taxon>Trichomeriaceae</taxon>
        <taxon>Knufia</taxon>
    </lineage>
</organism>
<evidence type="ECO:0000313" key="3">
    <source>
        <dbReference type="Proteomes" id="UP001172681"/>
    </source>
</evidence>
<feature type="region of interest" description="Disordered" evidence="1">
    <location>
        <begin position="1"/>
        <end position="62"/>
    </location>
</feature>
<protein>
    <submittedName>
        <fullName evidence="2">Uncharacterized protein</fullName>
    </submittedName>
</protein>